<gene>
    <name evidence="3" type="ORF">KK1_005632</name>
</gene>
<dbReference type="OrthoDB" id="1427595at2759"/>
<keyword evidence="4" id="KW-1185">Reference proteome</keyword>
<dbReference type="OMA" id="MVEMVIN"/>
<name>A0A151U171_CAJCA</name>
<sequence length="135" mass="15049">MYEVNLSIAQDPGTKNWWLELDGKYVGYFPAKLFSNLASADGVGWGGRTRTPPGTPSPPMGSGHFPDSYDNRDHACYFRFVSFRDALGDEGPDRKQVKLFTDNSNCYDVEYYGYVPHLHVGHFLQFGGPGGNCDN</sequence>
<dbReference type="STRING" id="3821.A0A151U171"/>
<proteinExistence type="predicted"/>
<evidence type="ECO:0000313" key="3">
    <source>
        <dbReference type="EMBL" id="KYP73025.1"/>
    </source>
</evidence>
<dbReference type="Proteomes" id="UP000075243">
    <property type="component" value="Chromosome 2"/>
</dbReference>
<dbReference type="InterPro" id="IPR004314">
    <property type="entry name" value="Neprosin"/>
</dbReference>
<dbReference type="Gramene" id="C.cajan_05497.t">
    <property type="protein sequence ID" value="C.cajan_05497.t"/>
    <property type="gene ID" value="C.cajan_05497"/>
</dbReference>
<dbReference type="Pfam" id="PF03080">
    <property type="entry name" value="Neprosin"/>
    <property type="match status" value="1"/>
</dbReference>
<evidence type="ECO:0000313" key="4">
    <source>
        <dbReference type="Proteomes" id="UP000075243"/>
    </source>
</evidence>
<evidence type="ECO:0000256" key="1">
    <source>
        <dbReference type="SAM" id="MobiDB-lite"/>
    </source>
</evidence>
<dbReference type="PANTHER" id="PTHR31589">
    <property type="entry name" value="PROTEIN, PUTATIVE (DUF239)-RELATED-RELATED"/>
    <property type="match status" value="1"/>
</dbReference>
<dbReference type="InterPro" id="IPR053168">
    <property type="entry name" value="Glutamic_endopeptidase"/>
</dbReference>
<organism evidence="3 4">
    <name type="scientific">Cajanus cajan</name>
    <name type="common">Pigeon pea</name>
    <name type="synonym">Cajanus indicus</name>
    <dbReference type="NCBI Taxonomy" id="3821"/>
    <lineage>
        <taxon>Eukaryota</taxon>
        <taxon>Viridiplantae</taxon>
        <taxon>Streptophyta</taxon>
        <taxon>Embryophyta</taxon>
        <taxon>Tracheophyta</taxon>
        <taxon>Spermatophyta</taxon>
        <taxon>Magnoliopsida</taxon>
        <taxon>eudicotyledons</taxon>
        <taxon>Gunneridae</taxon>
        <taxon>Pentapetalae</taxon>
        <taxon>rosids</taxon>
        <taxon>fabids</taxon>
        <taxon>Fabales</taxon>
        <taxon>Fabaceae</taxon>
        <taxon>Papilionoideae</taxon>
        <taxon>50 kb inversion clade</taxon>
        <taxon>NPAAA clade</taxon>
        <taxon>indigoferoid/millettioid clade</taxon>
        <taxon>Phaseoleae</taxon>
        <taxon>Cajanus</taxon>
    </lineage>
</organism>
<dbReference type="EMBL" id="CM003604">
    <property type="protein sequence ID" value="KYP73025.1"/>
    <property type="molecule type" value="Genomic_DNA"/>
</dbReference>
<feature type="region of interest" description="Disordered" evidence="1">
    <location>
        <begin position="45"/>
        <end position="67"/>
    </location>
</feature>
<dbReference type="PANTHER" id="PTHR31589:SF223">
    <property type="entry name" value="PROTEIN, PUTATIVE (DUF239)-RELATED"/>
    <property type="match status" value="1"/>
</dbReference>
<reference evidence="3 4" key="1">
    <citation type="journal article" date="2012" name="Nat. Biotechnol.">
        <title>Draft genome sequence of pigeonpea (Cajanus cajan), an orphan legume crop of resource-poor farmers.</title>
        <authorList>
            <person name="Varshney R.K."/>
            <person name="Chen W."/>
            <person name="Li Y."/>
            <person name="Bharti A.K."/>
            <person name="Saxena R.K."/>
            <person name="Schlueter J.A."/>
            <person name="Donoghue M.T."/>
            <person name="Azam S."/>
            <person name="Fan G."/>
            <person name="Whaley A.M."/>
            <person name="Farmer A.D."/>
            <person name="Sheridan J."/>
            <person name="Iwata A."/>
            <person name="Tuteja R."/>
            <person name="Penmetsa R.V."/>
            <person name="Wu W."/>
            <person name="Upadhyaya H.D."/>
            <person name="Yang S.P."/>
            <person name="Shah T."/>
            <person name="Saxena K.B."/>
            <person name="Michael T."/>
            <person name="McCombie W.R."/>
            <person name="Yang B."/>
            <person name="Zhang G."/>
            <person name="Yang H."/>
            <person name="Wang J."/>
            <person name="Spillane C."/>
            <person name="Cook D.R."/>
            <person name="May G.D."/>
            <person name="Xu X."/>
            <person name="Jackson S.A."/>
        </authorList>
    </citation>
    <scope>NUCLEOTIDE SEQUENCE [LARGE SCALE GENOMIC DNA]</scope>
    <source>
        <strain evidence="4">cv. Asha</strain>
    </source>
</reference>
<protein>
    <recommendedName>
        <fullName evidence="2">Neprosin PEP catalytic domain-containing protein</fullName>
    </recommendedName>
</protein>
<dbReference type="AlphaFoldDB" id="A0A151U171"/>
<evidence type="ECO:0000259" key="2">
    <source>
        <dbReference type="PROSITE" id="PS52045"/>
    </source>
</evidence>
<accession>A0A151U171</accession>
<dbReference type="PROSITE" id="PS52045">
    <property type="entry name" value="NEPROSIN_PEP_CD"/>
    <property type="match status" value="1"/>
</dbReference>
<feature type="domain" description="Neprosin PEP catalytic" evidence="2">
    <location>
        <begin position="1"/>
        <end position="134"/>
    </location>
</feature>